<evidence type="ECO:0000256" key="4">
    <source>
        <dbReference type="ARBA" id="ARBA00022840"/>
    </source>
</evidence>
<feature type="non-terminal residue" evidence="10">
    <location>
        <position position="554"/>
    </location>
</feature>
<evidence type="ECO:0000256" key="6">
    <source>
        <dbReference type="ARBA" id="ARBA00023136"/>
    </source>
</evidence>
<dbReference type="CDD" id="cd18595">
    <property type="entry name" value="ABC_6TM_MRP1_2_3_6_D1_like"/>
    <property type="match status" value="1"/>
</dbReference>
<keyword evidence="11" id="KW-1185">Reference proteome</keyword>
<dbReference type="GO" id="GO:0140359">
    <property type="term" value="F:ABC-type transporter activity"/>
    <property type="evidence" value="ECO:0007669"/>
    <property type="project" value="InterPro"/>
</dbReference>
<dbReference type="PANTHER" id="PTHR24223">
    <property type="entry name" value="ATP-BINDING CASSETTE SUB-FAMILY C"/>
    <property type="match status" value="1"/>
</dbReference>
<keyword evidence="2 8" id="KW-0812">Transmembrane</keyword>
<accession>A0A3S1AV94</accession>
<sequence length="554" mass="62976">MPSPRTLYVLKSAYFAIPDEAKTYNISPELHINRRIFNKLIQDVFPKFHGDSRQLISEALKMLPADNLDLRSVWLAVAHCGIPLGLSSQTHSIRETAHNLATSGPFGFRKTLVLEDIYALPEYMQSRNNVPAFMDVWRQQLTKRAHVRNKKTLVLEDIYELPEYMQSRNNVPAFMDIWRQQLTKRTDFRNNSKYQIDHPFSINGTNGTHDKEVAIPNPPSTKAQAETATRYTSHMSHIRQGPQHNASKVERRQGKTPSLILALVKVFYQPMLKAQLVGVMADALLYINPLLLGRLIAYIEAKEERPEWEGYALAASFFAVVLTNSLLSSYRFYTSANIGNRVKTVLAAAVYKKTLTMNAEDRHQFTVGNMVNLMTTDCQKFRDLTTKLYALFSWPVQISIAFYLLYNVLGIAFVAGITSLIFLLPTNARLTTILQGLQTRQMALQDQRIKLVNEILNGVKVLKLYAWEPSFQKKILEARRLEVLELKKAAVFTSINYFCWVISPVLVTVTTFAAYLLITGDSLTPSKAFVTMNVIFLMKAPMDTLPTLISQIVQ</sequence>
<feature type="transmembrane region" description="Helical" evidence="8">
    <location>
        <begin position="400"/>
        <end position="424"/>
    </location>
</feature>
<dbReference type="GO" id="GO:0005524">
    <property type="term" value="F:ATP binding"/>
    <property type="evidence" value="ECO:0007669"/>
    <property type="project" value="UniProtKB-KW"/>
</dbReference>
<dbReference type="Gene3D" id="1.20.1560.10">
    <property type="entry name" value="ABC transporter type 1, transmembrane domain"/>
    <property type="match status" value="1"/>
</dbReference>
<keyword evidence="5 8" id="KW-1133">Transmembrane helix</keyword>
<evidence type="ECO:0000256" key="2">
    <source>
        <dbReference type="ARBA" id="ARBA00022692"/>
    </source>
</evidence>
<keyword evidence="1" id="KW-0813">Transport</keyword>
<dbReference type="AlphaFoldDB" id="A0A3S1AV94"/>
<name>A0A3S1AV94_ELYCH</name>
<dbReference type="PANTHER" id="PTHR24223:SF415">
    <property type="entry name" value="FI20190P1"/>
    <property type="match status" value="1"/>
</dbReference>
<evidence type="ECO:0000256" key="5">
    <source>
        <dbReference type="ARBA" id="ARBA00022989"/>
    </source>
</evidence>
<dbReference type="GO" id="GO:0016020">
    <property type="term" value="C:membrane"/>
    <property type="evidence" value="ECO:0007669"/>
    <property type="project" value="InterPro"/>
</dbReference>
<dbReference type="SUPFAM" id="SSF90123">
    <property type="entry name" value="ABC transporter transmembrane region"/>
    <property type="match status" value="1"/>
</dbReference>
<evidence type="ECO:0000313" key="10">
    <source>
        <dbReference type="EMBL" id="RUS69236.1"/>
    </source>
</evidence>
<organism evidence="10 11">
    <name type="scientific">Elysia chlorotica</name>
    <name type="common">Eastern emerald elysia</name>
    <name type="synonym">Sea slug</name>
    <dbReference type="NCBI Taxonomy" id="188477"/>
    <lineage>
        <taxon>Eukaryota</taxon>
        <taxon>Metazoa</taxon>
        <taxon>Spiralia</taxon>
        <taxon>Lophotrochozoa</taxon>
        <taxon>Mollusca</taxon>
        <taxon>Gastropoda</taxon>
        <taxon>Heterobranchia</taxon>
        <taxon>Euthyneura</taxon>
        <taxon>Panpulmonata</taxon>
        <taxon>Sacoglossa</taxon>
        <taxon>Placobranchoidea</taxon>
        <taxon>Plakobranchidae</taxon>
        <taxon>Elysia</taxon>
    </lineage>
</organism>
<evidence type="ECO:0000256" key="8">
    <source>
        <dbReference type="SAM" id="Phobius"/>
    </source>
</evidence>
<proteinExistence type="predicted"/>
<feature type="transmembrane region" description="Helical" evidence="8">
    <location>
        <begin position="311"/>
        <end position="333"/>
    </location>
</feature>
<keyword evidence="4" id="KW-0067">ATP-binding</keyword>
<dbReference type="FunFam" id="1.20.1560.10:FF:000006">
    <property type="entry name" value="ATP-binding cassette, sub-family C (CFTR/MRP), member 9"/>
    <property type="match status" value="1"/>
</dbReference>
<dbReference type="InterPro" id="IPR050173">
    <property type="entry name" value="ABC_transporter_C-like"/>
</dbReference>
<dbReference type="STRING" id="188477.A0A3S1AV94"/>
<evidence type="ECO:0000256" key="1">
    <source>
        <dbReference type="ARBA" id="ARBA00022448"/>
    </source>
</evidence>
<feature type="transmembrane region" description="Helical" evidence="8">
    <location>
        <begin position="276"/>
        <end position="299"/>
    </location>
</feature>
<dbReference type="Pfam" id="PF00664">
    <property type="entry name" value="ABC_membrane"/>
    <property type="match status" value="1"/>
</dbReference>
<dbReference type="Proteomes" id="UP000271974">
    <property type="component" value="Unassembled WGS sequence"/>
</dbReference>
<dbReference type="PROSITE" id="PS50929">
    <property type="entry name" value="ABC_TM1F"/>
    <property type="match status" value="1"/>
</dbReference>
<feature type="transmembrane region" description="Helical" evidence="8">
    <location>
        <begin position="497"/>
        <end position="518"/>
    </location>
</feature>
<protein>
    <recommendedName>
        <fullName evidence="9">ABC transmembrane type-1 domain-containing protein</fullName>
    </recommendedName>
</protein>
<gene>
    <name evidence="10" type="ORF">EGW08_023002</name>
</gene>
<dbReference type="InterPro" id="IPR011527">
    <property type="entry name" value="ABC1_TM_dom"/>
</dbReference>
<keyword evidence="3" id="KW-0547">Nucleotide-binding</keyword>
<dbReference type="OrthoDB" id="6116100at2759"/>
<feature type="domain" description="ABC transmembrane type-1" evidence="9">
    <location>
        <begin position="276"/>
        <end position="554"/>
    </location>
</feature>
<reference evidence="10 11" key="1">
    <citation type="submission" date="2019-01" db="EMBL/GenBank/DDBJ databases">
        <title>A draft genome assembly of the solar-powered sea slug Elysia chlorotica.</title>
        <authorList>
            <person name="Cai H."/>
            <person name="Li Q."/>
            <person name="Fang X."/>
            <person name="Li J."/>
            <person name="Curtis N.E."/>
            <person name="Altenburger A."/>
            <person name="Shibata T."/>
            <person name="Feng M."/>
            <person name="Maeda T."/>
            <person name="Schwartz J.A."/>
            <person name="Shigenobu S."/>
            <person name="Lundholm N."/>
            <person name="Nishiyama T."/>
            <person name="Yang H."/>
            <person name="Hasebe M."/>
            <person name="Li S."/>
            <person name="Pierce S.K."/>
            <person name="Wang J."/>
        </authorList>
    </citation>
    <scope>NUCLEOTIDE SEQUENCE [LARGE SCALE GENOMIC DNA]</scope>
    <source>
        <strain evidence="10">EC2010</strain>
        <tissue evidence="10">Whole organism of an adult</tissue>
    </source>
</reference>
<feature type="region of interest" description="Disordered" evidence="7">
    <location>
        <begin position="199"/>
        <end position="222"/>
    </location>
</feature>
<keyword evidence="6 8" id="KW-0472">Membrane</keyword>
<evidence type="ECO:0000259" key="9">
    <source>
        <dbReference type="PROSITE" id="PS50929"/>
    </source>
</evidence>
<dbReference type="InterPro" id="IPR036640">
    <property type="entry name" value="ABC1_TM_sf"/>
</dbReference>
<evidence type="ECO:0000313" key="11">
    <source>
        <dbReference type="Proteomes" id="UP000271974"/>
    </source>
</evidence>
<dbReference type="EMBL" id="RQTK01001765">
    <property type="protein sequence ID" value="RUS69236.1"/>
    <property type="molecule type" value="Genomic_DNA"/>
</dbReference>
<feature type="region of interest" description="Disordered" evidence="7">
    <location>
        <begin position="233"/>
        <end position="252"/>
    </location>
</feature>
<evidence type="ECO:0000256" key="7">
    <source>
        <dbReference type="SAM" id="MobiDB-lite"/>
    </source>
</evidence>
<comment type="caution">
    <text evidence="10">The sequence shown here is derived from an EMBL/GenBank/DDBJ whole genome shotgun (WGS) entry which is preliminary data.</text>
</comment>
<evidence type="ECO:0000256" key="3">
    <source>
        <dbReference type="ARBA" id="ARBA00022741"/>
    </source>
</evidence>